<dbReference type="InterPro" id="IPR051173">
    <property type="entry name" value="Ca_channel_alpha-2/delta"/>
</dbReference>
<protein>
    <recommendedName>
        <fullName evidence="1">VWFA domain-containing protein</fullName>
    </recommendedName>
</protein>
<dbReference type="InterPro" id="IPR036465">
    <property type="entry name" value="vWFA_dom_sf"/>
</dbReference>
<dbReference type="InterPro" id="IPR002035">
    <property type="entry name" value="VWF_A"/>
</dbReference>
<comment type="caution">
    <text evidence="2">The sequence shown here is derived from an EMBL/GenBank/DDBJ whole genome shotgun (WGS) entry which is preliminary data.</text>
</comment>
<dbReference type="Proteomes" id="UP000683360">
    <property type="component" value="Unassembled WGS sequence"/>
</dbReference>
<dbReference type="GO" id="GO:0005245">
    <property type="term" value="F:voltage-gated calcium channel activity"/>
    <property type="evidence" value="ECO:0007669"/>
    <property type="project" value="TreeGrafter"/>
</dbReference>
<dbReference type="Gene3D" id="3.40.50.410">
    <property type="entry name" value="von Willebrand factor, type A domain"/>
    <property type="match status" value="1"/>
</dbReference>
<gene>
    <name evidence="2" type="ORF">MEDL_45749</name>
</gene>
<dbReference type="PANTHER" id="PTHR10166:SF66">
    <property type="entry name" value="VWFA AND CACHE DOMAIN-CONTAINING PROTEIN CG16868"/>
    <property type="match status" value="1"/>
</dbReference>
<proteinExistence type="predicted"/>
<dbReference type="CDD" id="cd00198">
    <property type="entry name" value="vWFA"/>
    <property type="match status" value="1"/>
</dbReference>
<feature type="domain" description="VWFA" evidence="1">
    <location>
        <begin position="117"/>
        <end position="171"/>
    </location>
</feature>
<accession>A0A8S3TNQ8</accession>
<dbReference type="PROSITE" id="PS50234">
    <property type="entry name" value="VWFA"/>
    <property type="match status" value="1"/>
</dbReference>
<dbReference type="Pfam" id="PF13519">
    <property type="entry name" value="VWA_2"/>
    <property type="match status" value="1"/>
</dbReference>
<sequence length="209" mass="23793">MIYTLNINEKFNNFPYETKTDTGSELLQNIQTSLNSSLTDLNEVLINIKDNIQQADKPDNAHTDLPECCSLSDDRLTYAPEFQTEVDLNTACYTKSRITNRNLRSSYAAAAYPEDKDVVIVLDTSSSMVQPSGVYAKPKIVIAKKAVINVIQTLKEDDRVGIVIFDRSATTPKGEDFHPCYDYKLAFAKKQTLPKWRHMYLQSQDLKRR</sequence>
<organism evidence="2 3">
    <name type="scientific">Mytilus edulis</name>
    <name type="common">Blue mussel</name>
    <dbReference type="NCBI Taxonomy" id="6550"/>
    <lineage>
        <taxon>Eukaryota</taxon>
        <taxon>Metazoa</taxon>
        <taxon>Spiralia</taxon>
        <taxon>Lophotrochozoa</taxon>
        <taxon>Mollusca</taxon>
        <taxon>Bivalvia</taxon>
        <taxon>Autobranchia</taxon>
        <taxon>Pteriomorphia</taxon>
        <taxon>Mytilida</taxon>
        <taxon>Mytiloidea</taxon>
        <taxon>Mytilidae</taxon>
        <taxon>Mytilinae</taxon>
        <taxon>Mytilus</taxon>
    </lineage>
</organism>
<dbReference type="SUPFAM" id="SSF53300">
    <property type="entry name" value="vWA-like"/>
    <property type="match status" value="1"/>
</dbReference>
<evidence type="ECO:0000313" key="2">
    <source>
        <dbReference type="EMBL" id="CAG2233073.1"/>
    </source>
</evidence>
<evidence type="ECO:0000313" key="3">
    <source>
        <dbReference type="Proteomes" id="UP000683360"/>
    </source>
</evidence>
<evidence type="ECO:0000259" key="1">
    <source>
        <dbReference type="PROSITE" id="PS50234"/>
    </source>
</evidence>
<name>A0A8S3TNQ8_MYTED</name>
<dbReference type="AlphaFoldDB" id="A0A8S3TNQ8"/>
<dbReference type="PANTHER" id="PTHR10166">
    <property type="entry name" value="VOLTAGE-DEPENDENT CALCIUM CHANNEL SUBUNIT ALPHA-2/DELTA-RELATED"/>
    <property type="match status" value="1"/>
</dbReference>
<dbReference type="GO" id="GO:0005891">
    <property type="term" value="C:voltage-gated calcium channel complex"/>
    <property type="evidence" value="ECO:0007669"/>
    <property type="project" value="TreeGrafter"/>
</dbReference>
<dbReference type="EMBL" id="CAJPWZ010002199">
    <property type="protein sequence ID" value="CAG2233073.1"/>
    <property type="molecule type" value="Genomic_DNA"/>
</dbReference>
<keyword evidence="3" id="KW-1185">Reference proteome</keyword>
<reference evidence="2" key="1">
    <citation type="submission" date="2021-03" db="EMBL/GenBank/DDBJ databases">
        <authorList>
            <person name="Bekaert M."/>
        </authorList>
    </citation>
    <scope>NUCLEOTIDE SEQUENCE</scope>
</reference>